<proteinExistence type="predicted"/>
<name>A0ABW6WAV5_9ACTN</name>
<dbReference type="Pfam" id="PF04101">
    <property type="entry name" value="Glyco_tran_28_C"/>
    <property type="match status" value="1"/>
</dbReference>
<evidence type="ECO:0000313" key="2">
    <source>
        <dbReference type="EMBL" id="MFF5290439.1"/>
    </source>
</evidence>
<reference evidence="2 3" key="1">
    <citation type="submission" date="2024-10" db="EMBL/GenBank/DDBJ databases">
        <title>The Natural Products Discovery Center: Release of the First 8490 Sequenced Strains for Exploring Actinobacteria Biosynthetic Diversity.</title>
        <authorList>
            <person name="Kalkreuter E."/>
            <person name="Kautsar S.A."/>
            <person name="Yang D."/>
            <person name="Bader C.D."/>
            <person name="Teijaro C.N."/>
            <person name="Fluegel L."/>
            <person name="Davis C.M."/>
            <person name="Simpson J.R."/>
            <person name="Lauterbach L."/>
            <person name="Steele A.D."/>
            <person name="Gui C."/>
            <person name="Meng S."/>
            <person name="Li G."/>
            <person name="Viehrig K."/>
            <person name="Ye F."/>
            <person name="Su P."/>
            <person name="Kiefer A.F."/>
            <person name="Nichols A."/>
            <person name="Cepeda A.J."/>
            <person name="Yan W."/>
            <person name="Fan B."/>
            <person name="Jiang Y."/>
            <person name="Adhikari A."/>
            <person name="Zheng C.-J."/>
            <person name="Schuster L."/>
            <person name="Cowan T.M."/>
            <person name="Smanski M.J."/>
            <person name="Chevrette M.G."/>
            <person name="De Carvalho L.P.S."/>
            <person name="Shen B."/>
        </authorList>
    </citation>
    <scope>NUCLEOTIDE SEQUENCE [LARGE SCALE GENOMIC DNA]</scope>
    <source>
        <strain evidence="2 3">NPDC000087</strain>
    </source>
</reference>
<dbReference type="InterPro" id="IPR007235">
    <property type="entry name" value="Glyco_trans_28_C"/>
</dbReference>
<organism evidence="2 3">
    <name type="scientific">Paractinoplanes globisporus</name>
    <dbReference type="NCBI Taxonomy" id="113565"/>
    <lineage>
        <taxon>Bacteria</taxon>
        <taxon>Bacillati</taxon>
        <taxon>Actinomycetota</taxon>
        <taxon>Actinomycetes</taxon>
        <taxon>Micromonosporales</taxon>
        <taxon>Micromonosporaceae</taxon>
        <taxon>Paractinoplanes</taxon>
    </lineage>
</organism>
<gene>
    <name evidence="2" type="ORF">ACFY35_13430</name>
</gene>
<dbReference type="EMBL" id="JBIAZU010000002">
    <property type="protein sequence ID" value="MFF5290439.1"/>
    <property type="molecule type" value="Genomic_DNA"/>
</dbReference>
<feature type="domain" description="Glycosyl transferase family 28 C-terminal" evidence="1">
    <location>
        <begin position="3"/>
        <end position="90"/>
    </location>
</feature>
<evidence type="ECO:0000313" key="3">
    <source>
        <dbReference type="Proteomes" id="UP001602245"/>
    </source>
</evidence>
<keyword evidence="3" id="KW-1185">Reference proteome</keyword>
<evidence type="ECO:0000259" key="1">
    <source>
        <dbReference type="Pfam" id="PF04101"/>
    </source>
</evidence>
<dbReference type="Proteomes" id="UP001602245">
    <property type="component" value="Unassembled WGS sequence"/>
</dbReference>
<accession>A0ABW6WAV5</accession>
<protein>
    <submittedName>
        <fullName evidence="2">Glycosyltransferase</fullName>
    </submittedName>
</protein>
<dbReference type="RefSeq" id="WP_020510568.1">
    <property type="nucleotide sequence ID" value="NZ_JBIAZU010000002.1"/>
</dbReference>
<comment type="caution">
    <text evidence="2">The sequence shown here is derived from an EMBL/GenBank/DDBJ whole genome shotgun (WGS) entry which is preliminary data.</text>
</comment>
<sequence>MATLLVTVGMGPWPFNRLVTAVAPLCAYHDVFVQTGASSVVPPCPHERYVPYDEMQRRLAEADIVITHAASTVRLVQRLGGVPIVVARQRRLGETDSTQQEDYLRLEERTGRVHAVWDVQRLPSAVAGHTGVAASMLATRPLASVAPADDLIAILDEIAARLCRRPSA</sequence>